<dbReference type="SUPFAM" id="SSF54909">
    <property type="entry name" value="Dimeric alpha+beta barrel"/>
    <property type="match status" value="1"/>
</dbReference>
<keyword evidence="2" id="KW-1185">Reference proteome</keyword>
<dbReference type="HOGENOM" id="CLU_100689_4_0_6"/>
<dbReference type="OrthoDB" id="7272712at2"/>
<name>K7ABB0_9ALTE</name>
<dbReference type="EMBL" id="CP003837">
    <property type="protein sequence ID" value="AGH44437.1"/>
    <property type="molecule type" value="Genomic_DNA"/>
</dbReference>
<dbReference type="PATRIC" id="fig|1129794.4.peg.2305"/>
<gene>
    <name evidence="1" type="ORF">C427_2328</name>
</gene>
<reference evidence="1 2" key="1">
    <citation type="journal article" date="2013" name="Genome Announc.">
        <title>Complete Genome Sequence of Glaciecola psychrophila Strain 170T.</title>
        <authorList>
            <person name="Yin J."/>
            <person name="Chen J."/>
            <person name="Liu G."/>
            <person name="Yu Y."/>
            <person name="Song L."/>
            <person name="Wang X."/>
            <person name="Qu X."/>
        </authorList>
    </citation>
    <scope>NUCLEOTIDE SEQUENCE [LARGE SCALE GENOMIC DNA]</scope>
    <source>
        <strain evidence="1 2">170</strain>
    </source>
</reference>
<evidence type="ECO:0000313" key="2">
    <source>
        <dbReference type="Proteomes" id="UP000011864"/>
    </source>
</evidence>
<dbReference type="InterPro" id="IPR052996">
    <property type="entry name" value="Carb_Metab_Mutarotase"/>
</dbReference>
<dbReference type="AlphaFoldDB" id="K7ABB0"/>
<dbReference type="eggNOG" id="COG3254">
    <property type="taxonomic scope" value="Bacteria"/>
</dbReference>
<sequence>MELKTISTQRHVLTLELIDDQELIRLYEQYHQPGGVWPEVFESIRDSGIENMQIYRLGTLLVMVLDVHASFTFEVKSKNDKANPKVQEWELLMESFQSVEVTPEKSGKSWIRFFISLIIESCLKHKSNLNDEIEI</sequence>
<protein>
    <recommendedName>
        <fullName evidence="3">L-rhamnose mutarotase</fullName>
    </recommendedName>
</protein>
<dbReference type="STRING" id="1129794.C427_2328"/>
<dbReference type="Proteomes" id="UP000011864">
    <property type="component" value="Chromosome"/>
</dbReference>
<dbReference type="InterPro" id="IPR011008">
    <property type="entry name" value="Dimeric_a/b-barrel"/>
</dbReference>
<dbReference type="PANTHER" id="PTHR43239">
    <property type="entry name" value="UPF0734 PROTEIN DDB_G0273871/DDB_G0273177"/>
    <property type="match status" value="1"/>
</dbReference>
<proteinExistence type="predicted"/>
<dbReference type="GO" id="GO:0016857">
    <property type="term" value="F:racemase and epimerase activity, acting on carbohydrates and derivatives"/>
    <property type="evidence" value="ECO:0007669"/>
    <property type="project" value="InterPro"/>
</dbReference>
<dbReference type="PANTHER" id="PTHR43239:SF1">
    <property type="entry name" value="UPF0734 PROTEIN DDB_G0273871_DDB_G0273177"/>
    <property type="match status" value="1"/>
</dbReference>
<dbReference type="KEGG" id="gps:C427_2328"/>
<dbReference type="Gene3D" id="3.30.70.100">
    <property type="match status" value="1"/>
</dbReference>
<evidence type="ECO:0000313" key="1">
    <source>
        <dbReference type="EMBL" id="AGH44437.1"/>
    </source>
</evidence>
<organism evidence="1 2">
    <name type="scientific">Paraglaciecola psychrophila 170</name>
    <dbReference type="NCBI Taxonomy" id="1129794"/>
    <lineage>
        <taxon>Bacteria</taxon>
        <taxon>Pseudomonadati</taxon>
        <taxon>Pseudomonadota</taxon>
        <taxon>Gammaproteobacteria</taxon>
        <taxon>Alteromonadales</taxon>
        <taxon>Alteromonadaceae</taxon>
        <taxon>Paraglaciecola</taxon>
    </lineage>
</organism>
<accession>K7ABB0</accession>
<dbReference type="InterPro" id="IPR008000">
    <property type="entry name" value="Rham/fucose_mutarotase"/>
</dbReference>
<evidence type="ECO:0008006" key="3">
    <source>
        <dbReference type="Google" id="ProtNLM"/>
    </source>
</evidence>
<dbReference type="Pfam" id="PF05336">
    <property type="entry name" value="rhaM"/>
    <property type="match status" value="1"/>
</dbReference>